<evidence type="ECO:0000313" key="11">
    <source>
        <dbReference type="EMBL" id="KAI5082333.1"/>
    </source>
</evidence>
<dbReference type="Proteomes" id="UP000886520">
    <property type="component" value="Chromosome 2"/>
</dbReference>
<feature type="transmembrane region" description="Helical" evidence="10">
    <location>
        <begin position="83"/>
        <end position="112"/>
    </location>
</feature>
<dbReference type="GO" id="GO:0042761">
    <property type="term" value="P:very long-chain fatty acid biosynthetic process"/>
    <property type="evidence" value="ECO:0007669"/>
    <property type="project" value="TreeGrafter"/>
</dbReference>
<comment type="caution">
    <text evidence="11">The sequence shown here is derived from an EMBL/GenBank/DDBJ whole genome shotgun (WGS) entry which is preliminary data.</text>
</comment>
<evidence type="ECO:0000256" key="6">
    <source>
        <dbReference type="ARBA" id="ARBA00022989"/>
    </source>
</evidence>
<feature type="transmembrane region" description="Helical" evidence="10">
    <location>
        <begin position="52"/>
        <end position="71"/>
    </location>
</feature>
<evidence type="ECO:0000256" key="4">
    <source>
        <dbReference type="ARBA" id="ARBA00022692"/>
    </source>
</evidence>
<dbReference type="GO" id="GO:0034625">
    <property type="term" value="P:fatty acid elongation, monounsaturated fatty acid"/>
    <property type="evidence" value="ECO:0007669"/>
    <property type="project" value="TreeGrafter"/>
</dbReference>
<organism evidence="11 12">
    <name type="scientific">Adiantum capillus-veneris</name>
    <name type="common">Maidenhair fern</name>
    <dbReference type="NCBI Taxonomy" id="13818"/>
    <lineage>
        <taxon>Eukaryota</taxon>
        <taxon>Viridiplantae</taxon>
        <taxon>Streptophyta</taxon>
        <taxon>Embryophyta</taxon>
        <taxon>Tracheophyta</taxon>
        <taxon>Polypodiopsida</taxon>
        <taxon>Polypodiidae</taxon>
        <taxon>Polypodiales</taxon>
        <taxon>Pteridineae</taxon>
        <taxon>Pteridaceae</taxon>
        <taxon>Vittarioideae</taxon>
        <taxon>Adiantum</taxon>
    </lineage>
</organism>
<proteinExistence type="predicted"/>
<dbReference type="GO" id="GO:0009922">
    <property type="term" value="F:fatty acid elongase activity"/>
    <property type="evidence" value="ECO:0007669"/>
    <property type="project" value="InterPro"/>
</dbReference>
<protein>
    <recommendedName>
        <fullName evidence="13">Very-long-chain 3-oxoacyl-CoA synthase</fullName>
    </recommendedName>
</protein>
<evidence type="ECO:0000256" key="9">
    <source>
        <dbReference type="ARBA" id="ARBA00023160"/>
    </source>
</evidence>
<gene>
    <name evidence="11" type="ORF">GOP47_0002076</name>
</gene>
<evidence type="ECO:0000313" key="12">
    <source>
        <dbReference type="Proteomes" id="UP000886520"/>
    </source>
</evidence>
<dbReference type="EMBL" id="JABFUD020000003">
    <property type="protein sequence ID" value="KAI5082333.1"/>
    <property type="molecule type" value="Genomic_DNA"/>
</dbReference>
<evidence type="ECO:0000256" key="5">
    <source>
        <dbReference type="ARBA" id="ARBA00022832"/>
    </source>
</evidence>
<keyword evidence="12" id="KW-1185">Reference proteome</keyword>
<keyword evidence="3" id="KW-0808">Transferase</keyword>
<evidence type="ECO:0000256" key="8">
    <source>
        <dbReference type="ARBA" id="ARBA00023136"/>
    </source>
</evidence>
<evidence type="ECO:0000256" key="3">
    <source>
        <dbReference type="ARBA" id="ARBA00022679"/>
    </source>
</evidence>
<dbReference type="AlphaFoldDB" id="A0A9D4V9X5"/>
<reference evidence="11" key="1">
    <citation type="submission" date="2021-01" db="EMBL/GenBank/DDBJ databases">
        <title>Adiantum capillus-veneris genome.</title>
        <authorList>
            <person name="Fang Y."/>
            <person name="Liao Q."/>
        </authorList>
    </citation>
    <scope>NUCLEOTIDE SEQUENCE</scope>
    <source>
        <strain evidence="11">H3</strain>
        <tissue evidence="11">Leaf</tissue>
    </source>
</reference>
<keyword evidence="9" id="KW-0275">Fatty acid biosynthesis</keyword>
<evidence type="ECO:0000256" key="1">
    <source>
        <dbReference type="ARBA" id="ARBA00004141"/>
    </source>
</evidence>
<evidence type="ECO:0000256" key="7">
    <source>
        <dbReference type="ARBA" id="ARBA00023098"/>
    </source>
</evidence>
<sequence length="285" mass="32970">MEEVLLSVGAFYNCVDTRVSTWFMNLLHHLGVHLTSSPLTRGLPTVDSPTPVLLAVVTYISIVLPGLLWIRASNAKPRLHEPFLLQALVILHNLFCVCLSLYMCLGIAFRAFQLKYTLWGNAYDPNETTMARYIYIFYMSKYIELMDTIIMLLKRNVRQVTVLHVYHHMSVAVIWWILSHHAPGGDAYFSGAINSGVHVLMYTYYLLSALLRSNEKVRQKYLFWGRYLTQIQMTQFIFNWIQASYCILVQAPYPQFLYKPFQCSLSSSGFLSTEIFVPQRPKLMK</sequence>
<keyword evidence="2" id="KW-0444">Lipid biosynthesis</keyword>
<dbReference type="OrthoDB" id="434092at2759"/>
<evidence type="ECO:0008006" key="13">
    <source>
        <dbReference type="Google" id="ProtNLM"/>
    </source>
</evidence>
<accession>A0A9D4V9X5</accession>
<feature type="transmembrane region" description="Helical" evidence="10">
    <location>
        <begin position="188"/>
        <end position="211"/>
    </location>
</feature>
<dbReference type="GO" id="GO:0030148">
    <property type="term" value="P:sphingolipid biosynthetic process"/>
    <property type="evidence" value="ECO:0007669"/>
    <property type="project" value="TreeGrafter"/>
</dbReference>
<keyword evidence="6 10" id="KW-1133">Transmembrane helix</keyword>
<dbReference type="GO" id="GO:0034626">
    <property type="term" value="P:fatty acid elongation, polyunsaturated fatty acid"/>
    <property type="evidence" value="ECO:0007669"/>
    <property type="project" value="TreeGrafter"/>
</dbReference>
<comment type="subcellular location">
    <subcellularLocation>
        <location evidence="1">Membrane</location>
        <topology evidence="1">Multi-pass membrane protein</topology>
    </subcellularLocation>
</comment>
<dbReference type="PANTHER" id="PTHR11157">
    <property type="entry name" value="FATTY ACID ACYL TRANSFERASE-RELATED"/>
    <property type="match status" value="1"/>
</dbReference>
<dbReference type="PANTHER" id="PTHR11157:SF126">
    <property type="entry name" value="ELONGATION OF VERY LONG CHAIN FATTY ACIDS PROTEIN"/>
    <property type="match status" value="1"/>
</dbReference>
<feature type="transmembrane region" description="Helical" evidence="10">
    <location>
        <begin position="132"/>
        <end position="153"/>
    </location>
</feature>
<feature type="transmembrane region" description="Helical" evidence="10">
    <location>
        <begin position="165"/>
        <end position="182"/>
    </location>
</feature>
<evidence type="ECO:0000256" key="2">
    <source>
        <dbReference type="ARBA" id="ARBA00022516"/>
    </source>
</evidence>
<dbReference type="GO" id="GO:0005789">
    <property type="term" value="C:endoplasmic reticulum membrane"/>
    <property type="evidence" value="ECO:0007669"/>
    <property type="project" value="TreeGrafter"/>
</dbReference>
<dbReference type="Pfam" id="PF01151">
    <property type="entry name" value="ELO"/>
    <property type="match status" value="1"/>
</dbReference>
<keyword evidence="8 10" id="KW-0472">Membrane</keyword>
<evidence type="ECO:0000256" key="10">
    <source>
        <dbReference type="SAM" id="Phobius"/>
    </source>
</evidence>
<keyword evidence="7" id="KW-0443">Lipid metabolism</keyword>
<dbReference type="InterPro" id="IPR002076">
    <property type="entry name" value="ELO_fam"/>
</dbReference>
<name>A0A9D4V9X5_ADICA</name>
<dbReference type="GO" id="GO:0019367">
    <property type="term" value="P:fatty acid elongation, saturated fatty acid"/>
    <property type="evidence" value="ECO:0007669"/>
    <property type="project" value="TreeGrafter"/>
</dbReference>
<keyword evidence="4 10" id="KW-0812">Transmembrane</keyword>
<keyword evidence="5" id="KW-0276">Fatty acid metabolism</keyword>